<dbReference type="FunFam" id="3.30.200.20:FF:000035">
    <property type="entry name" value="Serine/threonine protein kinase Stk1"/>
    <property type="match status" value="1"/>
</dbReference>
<evidence type="ECO:0000256" key="4">
    <source>
        <dbReference type="ARBA" id="ARBA00022741"/>
    </source>
</evidence>
<dbReference type="SMART" id="SM00220">
    <property type="entry name" value="S_TKc"/>
    <property type="match status" value="1"/>
</dbReference>
<evidence type="ECO:0000256" key="2">
    <source>
        <dbReference type="ARBA" id="ARBA00022527"/>
    </source>
</evidence>
<dbReference type="PROSITE" id="PS00108">
    <property type="entry name" value="PROTEIN_KINASE_ST"/>
    <property type="match status" value="1"/>
</dbReference>
<evidence type="ECO:0000259" key="12">
    <source>
        <dbReference type="PROSITE" id="PS51178"/>
    </source>
</evidence>
<dbReference type="PANTHER" id="PTHR43289:SF34">
    <property type="entry name" value="SERINE_THREONINE-PROTEIN KINASE YBDM-RELATED"/>
    <property type="match status" value="1"/>
</dbReference>
<evidence type="ECO:0000313" key="13">
    <source>
        <dbReference type="EMBL" id="HIQ83508.1"/>
    </source>
</evidence>
<evidence type="ECO:0000256" key="6">
    <source>
        <dbReference type="ARBA" id="ARBA00022840"/>
    </source>
</evidence>
<dbReference type="Pfam" id="PF00069">
    <property type="entry name" value="Pkinase"/>
    <property type="match status" value="1"/>
</dbReference>
<dbReference type="CDD" id="cd14014">
    <property type="entry name" value="STKc_PknB_like"/>
    <property type="match status" value="1"/>
</dbReference>
<dbReference type="Pfam" id="PF03793">
    <property type="entry name" value="PASTA"/>
    <property type="match status" value="2"/>
</dbReference>
<feature type="binding site" evidence="9">
    <location>
        <position position="39"/>
    </location>
    <ligand>
        <name>ATP</name>
        <dbReference type="ChEBI" id="CHEBI:30616"/>
    </ligand>
</feature>
<dbReference type="Gene3D" id="3.30.200.20">
    <property type="entry name" value="Phosphorylase Kinase, domain 1"/>
    <property type="match status" value="1"/>
</dbReference>
<dbReference type="FunFam" id="1.10.510.10:FF:000021">
    <property type="entry name" value="Serine/threonine protein kinase"/>
    <property type="match status" value="1"/>
</dbReference>
<keyword evidence="10" id="KW-0812">Transmembrane</keyword>
<evidence type="ECO:0000256" key="8">
    <source>
        <dbReference type="ARBA" id="ARBA00048679"/>
    </source>
</evidence>
<dbReference type="SUPFAM" id="SSF56112">
    <property type="entry name" value="Protein kinase-like (PK-like)"/>
    <property type="match status" value="1"/>
</dbReference>
<dbReference type="Gene3D" id="1.10.510.10">
    <property type="entry name" value="Transferase(Phosphotransferase) domain 1"/>
    <property type="match status" value="1"/>
</dbReference>
<feature type="domain" description="PASTA" evidence="12">
    <location>
        <begin position="467"/>
        <end position="534"/>
    </location>
</feature>
<evidence type="ECO:0000256" key="5">
    <source>
        <dbReference type="ARBA" id="ARBA00022777"/>
    </source>
</evidence>
<keyword evidence="3" id="KW-0808">Transferase</keyword>
<dbReference type="CDD" id="cd06577">
    <property type="entry name" value="PASTA_pknB"/>
    <property type="match status" value="2"/>
</dbReference>
<name>A0A9D0ZMS7_9FIRM</name>
<feature type="transmembrane region" description="Helical" evidence="10">
    <location>
        <begin position="311"/>
        <end position="332"/>
    </location>
</feature>
<dbReference type="InterPro" id="IPR005543">
    <property type="entry name" value="PASTA_dom"/>
</dbReference>
<keyword evidence="4 9" id="KW-0547">Nucleotide-binding</keyword>
<evidence type="ECO:0000256" key="3">
    <source>
        <dbReference type="ARBA" id="ARBA00022679"/>
    </source>
</evidence>
<evidence type="ECO:0000256" key="1">
    <source>
        <dbReference type="ARBA" id="ARBA00012513"/>
    </source>
</evidence>
<comment type="catalytic activity">
    <reaction evidence="7">
        <text>L-threonyl-[protein] + ATP = O-phospho-L-threonyl-[protein] + ADP + H(+)</text>
        <dbReference type="Rhea" id="RHEA:46608"/>
        <dbReference type="Rhea" id="RHEA-COMP:11060"/>
        <dbReference type="Rhea" id="RHEA-COMP:11605"/>
        <dbReference type="ChEBI" id="CHEBI:15378"/>
        <dbReference type="ChEBI" id="CHEBI:30013"/>
        <dbReference type="ChEBI" id="CHEBI:30616"/>
        <dbReference type="ChEBI" id="CHEBI:61977"/>
        <dbReference type="ChEBI" id="CHEBI:456216"/>
        <dbReference type="EC" id="2.7.11.1"/>
    </reaction>
</comment>
<keyword evidence="2" id="KW-0723">Serine/threonine-protein kinase</keyword>
<protein>
    <recommendedName>
        <fullName evidence="1">non-specific serine/threonine protein kinase</fullName>
        <ecNumber evidence="1">2.7.11.1</ecNumber>
    </recommendedName>
</protein>
<dbReference type="AlphaFoldDB" id="A0A9D0ZMS7"/>
<dbReference type="PROSITE" id="PS50011">
    <property type="entry name" value="PROTEIN_KINASE_DOM"/>
    <property type="match status" value="1"/>
</dbReference>
<dbReference type="GO" id="GO:0004674">
    <property type="term" value="F:protein serine/threonine kinase activity"/>
    <property type="evidence" value="ECO:0007669"/>
    <property type="project" value="UniProtKB-KW"/>
</dbReference>
<dbReference type="EC" id="2.7.11.1" evidence="1"/>
<dbReference type="InterPro" id="IPR017441">
    <property type="entry name" value="Protein_kinase_ATP_BS"/>
</dbReference>
<dbReference type="Gene3D" id="3.30.10.20">
    <property type="match status" value="2"/>
</dbReference>
<dbReference type="SMART" id="SM00740">
    <property type="entry name" value="PASTA"/>
    <property type="match status" value="3"/>
</dbReference>
<reference evidence="13" key="1">
    <citation type="submission" date="2020-10" db="EMBL/GenBank/DDBJ databases">
        <authorList>
            <person name="Gilroy R."/>
        </authorList>
    </citation>
    <scope>NUCLEOTIDE SEQUENCE</scope>
    <source>
        <strain evidence="13">ChiSjej6B24-2974</strain>
    </source>
</reference>
<accession>A0A9D0ZMS7</accession>
<evidence type="ECO:0000256" key="10">
    <source>
        <dbReference type="SAM" id="Phobius"/>
    </source>
</evidence>
<keyword evidence="6 9" id="KW-0067">ATP-binding</keyword>
<keyword evidence="10" id="KW-0472">Membrane</keyword>
<sequence length="612" mass="67039">MIGSVLSGQYEVQEVVGTGGMAVVYRAWDRKNKRTVAIKVLRPEYEQDQEFVRRFSREAEAAAKMSHENIVNLLDVGKDNDVRYIVMEYVPGQTLKDLIREKGRIPPETAVRMGIRILAAVDHAHKNGIVHRDIKPQNILVDARGKVKVADFGIARLKTAQTTRVDDKQNSALGSVHYFSPEQASGEVADEKSDLYSVGVVLYEMLTGEVPFDGETAVSVALKHVSEEPRSMREINPAISWGLDEVVMRALAKDSARRYQTAAEFAGDLRKALVHPHGGFVAYPMTREEQERLREEKRREALRRKRRLRRATLIAAVVVGVVLIGTLTWYFAAVYNMETVPMAVGSEEAAAVSALQDRGFDVAVEYEYSEEVMQGIVSDQSVPSGEKRRRGTQVSITVSAGSQWVYFEDMTGWTLEQVYEALTGLDIAAERVSVTYAVSDQPVGCVAGQIPEAGWITRETDITFILSAEAVEVPTLTGLTYEGAQALAEAEGLKIGEAISGYSADAPAGTVIAQSVPPGEVVAAGTEITLTISQPRQSLYYPASNYTIVVPLDEVEVVLEITPPSGTAFTGFTGTLDAGTYSIELSSTEQGLHTVREYMDGVLMAETQVLFE</sequence>
<comment type="caution">
    <text evidence="13">The sequence shown here is derived from an EMBL/GenBank/DDBJ whole genome shotgun (WGS) entry which is preliminary data.</text>
</comment>
<keyword evidence="5 13" id="KW-0418">Kinase</keyword>
<dbReference type="Proteomes" id="UP000824260">
    <property type="component" value="Unassembled WGS sequence"/>
</dbReference>
<gene>
    <name evidence="13" type="ORF">IAA52_10460</name>
</gene>
<dbReference type="GO" id="GO:0005524">
    <property type="term" value="F:ATP binding"/>
    <property type="evidence" value="ECO:0007669"/>
    <property type="project" value="UniProtKB-UniRule"/>
</dbReference>
<feature type="domain" description="Protein kinase" evidence="11">
    <location>
        <begin position="10"/>
        <end position="278"/>
    </location>
</feature>
<evidence type="ECO:0000259" key="11">
    <source>
        <dbReference type="PROSITE" id="PS50011"/>
    </source>
</evidence>
<feature type="domain" description="PASTA" evidence="12">
    <location>
        <begin position="336"/>
        <end position="400"/>
    </location>
</feature>
<dbReference type="PANTHER" id="PTHR43289">
    <property type="entry name" value="MITOGEN-ACTIVATED PROTEIN KINASE KINASE KINASE 20-RELATED"/>
    <property type="match status" value="1"/>
</dbReference>
<organism evidence="13 14">
    <name type="scientific">Candidatus Pullichristensenella stercorigallinarum</name>
    <dbReference type="NCBI Taxonomy" id="2840909"/>
    <lineage>
        <taxon>Bacteria</taxon>
        <taxon>Bacillati</taxon>
        <taxon>Bacillota</taxon>
        <taxon>Clostridia</taxon>
        <taxon>Candidatus Pullichristensenella</taxon>
    </lineage>
</organism>
<evidence type="ECO:0000313" key="14">
    <source>
        <dbReference type="Proteomes" id="UP000824260"/>
    </source>
</evidence>
<dbReference type="PROSITE" id="PS51178">
    <property type="entry name" value="PASTA"/>
    <property type="match status" value="2"/>
</dbReference>
<comment type="catalytic activity">
    <reaction evidence="8">
        <text>L-seryl-[protein] + ATP = O-phospho-L-seryl-[protein] + ADP + H(+)</text>
        <dbReference type="Rhea" id="RHEA:17989"/>
        <dbReference type="Rhea" id="RHEA-COMP:9863"/>
        <dbReference type="Rhea" id="RHEA-COMP:11604"/>
        <dbReference type="ChEBI" id="CHEBI:15378"/>
        <dbReference type="ChEBI" id="CHEBI:29999"/>
        <dbReference type="ChEBI" id="CHEBI:30616"/>
        <dbReference type="ChEBI" id="CHEBI:83421"/>
        <dbReference type="ChEBI" id="CHEBI:456216"/>
        <dbReference type="EC" id="2.7.11.1"/>
    </reaction>
</comment>
<dbReference type="PROSITE" id="PS00107">
    <property type="entry name" value="PROTEIN_KINASE_ATP"/>
    <property type="match status" value="1"/>
</dbReference>
<keyword evidence="10" id="KW-1133">Transmembrane helix</keyword>
<dbReference type="InterPro" id="IPR008271">
    <property type="entry name" value="Ser/Thr_kinase_AS"/>
</dbReference>
<dbReference type="EMBL" id="DVFZ01000100">
    <property type="protein sequence ID" value="HIQ83508.1"/>
    <property type="molecule type" value="Genomic_DNA"/>
</dbReference>
<evidence type="ECO:0000256" key="7">
    <source>
        <dbReference type="ARBA" id="ARBA00047899"/>
    </source>
</evidence>
<evidence type="ECO:0000256" key="9">
    <source>
        <dbReference type="PROSITE-ProRule" id="PRU10141"/>
    </source>
</evidence>
<dbReference type="InterPro" id="IPR000719">
    <property type="entry name" value="Prot_kinase_dom"/>
</dbReference>
<proteinExistence type="predicted"/>
<dbReference type="InterPro" id="IPR011009">
    <property type="entry name" value="Kinase-like_dom_sf"/>
</dbReference>
<reference evidence="13" key="2">
    <citation type="journal article" date="2021" name="PeerJ">
        <title>Extensive microbial diversity within the chicken gut microbiome revealed by metagenomics and culture.</title>
        <authorList>
            <person name="Gilroy R."/>
            <person name="Ravi A."/>
            <person name="Getino M."/>
            <person name="Pursley I."/>
            <person name="Horton D.L."/>
            <person name="Alikhan N.F."/>
            <person name="Baker D."/>
            <person name="Gharbi K."/>
            <person name="Hall N."/>
            <person name="Watson M."/>
            <person name="Adriaenssens E.M."/>
            <person name="Foster-Nyarko E."/>
            <person name="Jarju S."/>
            <person name="Secka A."/>
            <person name="Antonio M."/>
            <person name="Oren A."/>
            <person name="Chaudhuri R.R."/>
            <person name="La Ragione R."/>
            <person name="Hildebrand F."/>
            <person name="Pallen M.J."/>
        </authorList>
    </citation>
    <scope>NUCLEOTIDE SEQUENCE</scope>
    <source>
        <strain evidence="13">ChiSjej6B24-2974</strain>
    </source>
</reference>